<accession>A0A5S4G9G3</accession>
<comment type="caution">
    <text evidence="2">The sequence shown here is derived from an EMBL/GenBank/DDBJ whole genome shotgun (WGS) entry which is preliminary data.</text>
</comment>
<dbReference type="InterPro" id="IPR036390">
    <property type="entry name" value="WH_DNA-bd_sf"/>
</dbReference>
<name>A0A5S4G9G3_9ACTN</name>
<protein>
    <recommendedName>
        <fullName evidence="4">Helix-turn-helix domain-containing protein</fullName>
    </recommendedName>
</protein>
<dbReference type="RefSeq" id="WP_138693599.1">
    <property type="nucleotide sequence ID" value="NZ_JBHSAZ010000041.1"/>
</dbReference>
<feature type="compositionally biased region" description="Basic and acidic residues" evidence="1">
    <location>
        <begin position="280"/>
        <end position="296"/>
    </location>
</feature>
<feature type="compositionally biased region" description="Basic and acidic residues" evidence="1">
    <location>
        <begin position="434"/>
        <end position="448"/>
    </location>
</feature>
<dbReference type="SUPFAM" id="SSF46785">
    <property type="entry name" value="Winged helix' DNA-binding domain"/>
    <property type="match status" value="1"/>
</dbReference>
<dbReference type="AlphaFoldDB" id="A0A5S4G9G3"/>
<evidence type="ECO:0000256" key="1">
    <source>
        <dbReference type="SAM" id="MobiDB-lite"/>
    </source>
</evidence>
<feature type="compositionally biased region" description="Low complexity" evidence="1">
    <location>
        <begin position="417"/>
        <end position="430"/>
    </location>
</feature>
<dbReference type="EMBL" id="VCKX01000119">
    <property type="protein sequence ID" value="TMR29479.1"/>
    <property type="molecule type" value="Genomic_DNA"/>
</dbReference>
<gene>
    <name evidence="2" type="ORF">ETD85_32310</name>
</gene>
<feature type="region of interest" description="Disordered" evidence="1">
    <location>
        <begin position="206"/>
        <end position="313"/>
    </location>
</feature>
<feature type="compositionally biased region" description="Low complexity" evidence="1">
    <location>
        <begin position="461"/>
        <end position="472"/>
    </location>
</feature>
<sequence>MSARHHQVPRALLYSSTHSALAIVAWCLYEALQYRNAHGGQEPARARRCWVAERLGVSERTLDRARTELLTDHGGGPFLTRRLRGRNRSALHTVLHRPQETRRRYAAVPAWALARVRAGEAATADGHVCPETFRTWVVLCDKLDPDGHDLTLAKLGQWLSCSPTTARRRLRALEAAGWVRVHRRGNGFWMHVQAVVEEGLIAALPQDHNHSSDDGEEVSGCPAPSDHSPVPDVASLPLPQTSGPHVPDLTPPYETPSKEPPSEDPSAKNPFPLAVGGAQHRKDASRNALTRERQINDEPPPAPAVTRPRGGPSVMTALPLEWQLRMSQSERERVLAAIDDELAQGRTIAQLTARVRRRLTVWSGTRPRRAVAAALTVVERGYHCPHPMCEEHLLPSGHPCEACAAIGATMNRQRQLSSASSDAEEPPANSARRHAAEPRDHVRARREFPPQACTRVDADGPDGPAARARALLTSTSPGFAAADRRRHRAPASVAGATG</sequence>
<proteinExistence type="predicted"/>
<dbReference type="Proteomes" id="UP000306628">
    <property type="component" value="Unassembled WGS sequence"/>
</dbReference>
<evidence type="ECO:0008006" key="4">
    <source>
        <dbReference type="Google" id="ProtNLM"/>
    </source>
</evidence>
<dbReference type="OrthoDB" id="3512313at2"/>
<evidence type="ECO:0000313" key="3">
    <source>
        <dbReference type="Proteomes" id="UP000306628"/>
    </source>
</evidence>
<reference evidence="2 3" key="1">
    <citation type="submission" date="2019-05" db="EMBL/GenBank/DDBJ databases">
        <title>Draft genome sequence of Nonomuraea zeae DSM 100528.</title>
        <authorList>
            <person name="Saricaoglu S."/>
            <person name="Isik K."/>
        </authorList>
    </citation>
    <scope>NUCLEOTIDE SEQUENCE [LARGE SCALE GENOMIC DNA]</scope>
    <source>
        <strain evidence="2 3">DSM 100528</strain>
    </source>
</reference>
<feature type="region of interest" description="Disordered" evidence="1">
    <location>
        <begin position="414"/>
        <end position="498"/>
    </location>
</feature>
<dbReference type="Gene3D" id="1.10.10.10">
    <property type="entry name" value="Winged helix-like DNA-binding domain superfamily/Winged helix DNA-binding domain"/>
    <property type="match status" value="1"/>
</dbReference>
<dbReference type="InterPro" id="IPR036388">
    <property type="entry name" value="WH-like_DNA-bd_sf"/>
</dbReference>
<evidence type="ECO:0000313" key="2">
    <source>
        <dbReference type="EMBL" id="TMR29479.1"/>
    </source>
</evidence>
<keyword evidence="3" id="KW-1185">Reference proteome</keyword>
<organism evidence="2 3">
    <name type="scientific">Nonomuraea zeae</name>
    <dbReference type="NCBI Taxonomy" id="1642303"/>
    <lineage>
        <taxon>Bacteria</taxon>
        <taxon>Bacillati</taxon>
        <taxon>Actinomycetota</taxon>
        <taxon>Actinomycetes</taxon>
        <taxon>Streptosporangiales</taxon>
        <taxon>Streptosporangiaceae</taxon>
        <taxon>Nonomuraea</taxon>
    </lineage>
</organism>